<reference evidence="1 2" key="1">
    <citation type="submission" date="2014-04" db="EMBL/GenBank/DDBJ databases">
        <authorList>
            <consortium name="DOE Joint Genome Institute"/>
            <person name="Kuo A."/>
            <person name="Kohler A."/>
            <person name="Costa M.D."/>
            <person name="Nagy L.G."/>
            <person name="Floudas D."/>
            <person name="Copeland A."/>
            <person name="Barry K.W."/>
            <person name="Cichocki N."/>
            <person name="Veneault-Fourrey C."/>
            <person name="LaButti K."/>
            <person name="Lindquist E.A."/>
            <person name="Lipzen A."/>
            <person name="Lundell T."/>
            <person name="Morin E."/>
            <person name="Murat C."/>
            <person name="Sun H."/>
            <person name="Tunlid A."/>
            <person name="Henrissat B."/>
            <person name="Grigoriev I.V."/>
            <person name="Hibbett D.S."/>
            <person name="Martin F."/>
            <person name="Nordberg H.P."/>
            <person name="Cantor M.N."/>
            <person name="Hua S.X."/>
        </authorList>
    </citation>
    <scope>NUCLEOTIDE SEQUENCE [LARGE SCALE GENOMIC DNA]</scope>
    <source>
        <strain evidence="1 2">Marx 270</strain>
    </source>
</reference>
<dbReference type="Gene3D" id="2.40.70.10">
    <property type="entry name" value="Acid Proteases"/>
    <property type="match status" value="1"/>
</dbReference>
<dbReference type="InterPro" id="IPR021109">
    <property type="entry name" value="Peptidase_aspartic_dom_sf"/>
</dbReference>
<dbReference type="STRING" id="870435.A0A0C3PL08"/>
<evidence type="ECO:0008006" key="3">
    <source>
        <dbReference type="Google" id="ProtNLM"/>
    </source>
</evidence>
<reference evidence="2" key="2">
    <citation type="submission" date="2015-01" db="EMBL/GenBank/DDBJ databases">
        <title>Evolutionary Origins and Diversification of the Mycorrhizal Mutualists.</title>
        <authorList>
            <consortium name="DOE Joint Genome Institute"/>
            <consortium name="Mycorrhizal Genomics Consortium"/>
            <person name="Kohler A."/>
            <person name="Kuo A."/>
            <person name="Nagy L.G."/>
            <person name="Floudas D."/>
            <person name="Copeland A."/>
            <person name="Barry K.W."/>
            <person name="Cichocki N."/>
            <person name="Veneault-Fourrey C."/>
            <person name="LaButti K."/>
            <person name="Lindquist E.A."/>
            <person name="Lipzen A."/>
            <person name="Lundell T."/>
            <person name="Morin E."/>
            <person name="Murat C."/>
            <person name="Riley R."/>
            <person name="Ohm R."/>
            <person name="Sun H."/>
            <person name="Tunlid A."/>
            <person name="Henrissat B."/>
            <person name="Grigoriev I.V."/>
            <person name="Hibbett D.S."/>
            <person name="Martin F."/>
        </authorList>
    </citation>
    <scope>NUCLEOTIDE SEQUENCE [LARGE SCALE GENOMIC DNA]</scope>
    <source>
        <strain evidence="2">Marx 270</strain>
    </source>
</reference>
<dbReference type="HOGENOM" id="CLU_003921_8_2_1"/>
<organism evidence="1 2">
    <name type="scientific">Pisolithus tinctorius Marx 270</name>
    <dbReference type="NCBI Taxonomy" id="870435"/>
    <lineage>
        <taxon>Eukaryota</taxon>
        <taxon>Fungi</taxon>
        <taxon>Dikarya</taxon>
        <taxon>Basidiomycota</taxon>
        <taxon>Agaricomycotina</taxon>
        <taxon>Agaricomycetes</taxon>
        <taxon>Agaricomycetidae</taxon>
        <taxon>Boletales</taxon>
        <taxon>Sclerodermatineae</taxon>
        <taxon>Pisolithaceae</taxon>
        <taxon>Pisolithus</taxon>
    </lineage>
</organism>
<evidence type="ECO:0000313" key="1">
    <source>
        <dbReference type="EMBL" id="KIO08954.1"/>
    </source>
</evidence>
<sequence length="163" mass="18305">MVAHHTLPLHCIEAKVPGTNVTINCVLNSGSEIITMPRHIWEKIGLPLCCDHLMTMTSANMSKDTTVGILENLKLNFRARPVMHQVQVIEHANFDILLGCPFICLMSAVTNNYPDCHNHWITLCDLNDGHKYTLPTCPWCKGCPCCKCGKHCHSHQSIVEWGF</sequence>
<dbReference type="OrthoDB" id="3202009at2759"/>
<keyword evidence="2" id="KW-1185">Reference proteome</keyword>
<name>A0A0C3PL08_PISTI</name>
<protein>
    <recommendedName>
        <fullName evidence="3">Peptidase A2 domain-containing protein</fullName>
    </recommendedName>
</protein>
<evidence type="ECO:0000313" key="2">
    <source>
        <dbReference type="Proteomes" id="UP000054217"/>
    </source>
</evidence>
<dbReference type="EMBL" id="KN831956">
    <property type="protein sequence ID" value="KIO08954.1"/>
    <property type="molecule type" value="Genomic_DNA"/>
</dbReference>
<gene>
    <name evidence="1" type="ORF">M404DRAFT_132919</name>
</gene>
<dbReference type="InParanoid" id="A0A0C3PL08"/>
<dbReference type="SUPFAM" id="SSF50630">
    <property type="entry name" value="Acid proteases"/>
    <property type="match status" value="1"/>
</dbReference>
<dbReference type="Proteomes" id="UP000054217">
    <property type="component" value="Unassembled WGS sequence"/>
</dbReference>
<proteinExistence type="predicted"/>
<dbReference type="CDD" id="cd00303">
    <property type="entry name" value="retropepsin_like"/>
    <property type="match status" value="1"/>
</dbReference>
<accession>A0A0C3PL08</accession>
<dbReference type="AlphaFoldDB" id="A0A0C3PL08"/>